<evidence type="ECO:0000313" key="11">
    <source>
        <dbReference type="EMBL" id="KAL0401198.1"/>
    </source>
</evidence>
<dbReference type="Pfam" id="PF00759">
    <property type="entry name" value="Glyco_hydro_9"/>
    <property type="match status" value="3"/>
</dbReference>
<dbReference type="Gene3D" id="1.50.10.10">
    <property type="match status" value="3"/>
</dbReference>
<evidence type="ECO:0000256" key="7">
    <source>
        <dbReference type="ARBA" id="ARBA00023326"/>
    </source>
</evidence>
<dbReference type="InterPro" id="IPR008928">
    <property type="entry name" value="6-hairpin_glycosidase_sf"/>
</dbReference>
<feature type="active site" evidence="8">
    <location>
        <position position="262"/>
    </location>
</feature>
<dbReference type="SUPFAM" id="SSF48208">
    <property type="entry name" value="Six-hairpin glycosidases"/>
    <property type="match status" value="1"/>
</dbReference>
<evidence type="ECO:0000259" key="10">
    <source>
        <dbReference type="Pfam" id="PF00759"/>
    </source>
</evidence>
<dbReference type="PANTHER" id="PTHR22298">
    <property type="entry name" value="ENDO-1,4-BETA-GLUCANASE"/>
    <property type="match status" value="1"/>
</dbReference>
<feature type="domain" description="Glycoside hydrolase family 9" evidence="10">
    <location>
        <begin position="115"/>
        <end position="244"/>
    </location>
</feature>
<reference evidence="11" key="1">
    <citation type="submission" date="2020-06" db="EMBL/GenBank/DDBJ databases">
        <authorList>
            <person name="Li T."/>
            <person name="Hu X."/>
            <person name="Zhang T."/>
            <person name="Song X."/>
            <person name="Zhang H."/>
            <person name="Dai N."/>
            <person name="Sheng W."/>
            <person name="Hou X."/>
            <person name="Wei L."/>
        </authorList>
    </citation>
    <scope>NUCLEOTIDE SEQUENCE</scope>
    <source>
        <strain evidence="11">KEN1</strain>
        <tissue evidence="11">Leaf</tissue>
    </source>
</reference>
<dbReference type="AlphaFoldDB" id="A0AAW2T9B4"/>
<keyword evidence="7 8" id="KW-0624">Polysaccharide degradation</keyword>
<dbReference type="InterPro" id="IPR001701">
    <property type="entry name" value="Glyco_hydro_9"/>
</dbReference>
<comment type="catalytic activity">
    <reaction evidence="1 9">
        <text>Endohydrolysis of (1-&gt;4)-beta-D-glucosidic linkages in cellulose, lichenin and cereal beta-D-glucans.</text>
        <dbReference type="EC" id="3.2.1.4"/>
    </reaction>
</comment>
<feature type="domain" description="Glycoside hydrolase family 9" evidence="10">
    <location>
        <begin position="250"/>
        <end position="284"/>
    </location>
</feature>
<feature type="active site" evidence="8">
    <location>
        <position position="271"/>
    </location>
</feature>
<evidence type="ECO:0000256" key="9">
    <source>
        <dbReference type="RuleBase" id="RU361166"/>
    </source>
</evidence>
<dbReference type="PROSITE" id="PS00698">
    <property type="entry name" value="GH9_3"/>
    <property type="match status" value="1"/>
</dbReference>
<reference evidence="11" key="2">
    <citation type="journal article" date="2024" name="Plant">
        <title>Genomic evolution and insights into agronomic trait innovations of Sesamum species.</title>
        <authorList>
            <person name="Miao H."/>
            <person name="Wang L."/>
            <person name="Qu L."/>
            <person name="Liu H."/>
            <person name="Sun Y."/>
            <person name="Le M."/>
            <person name="Wang Q."/>
            <person name="Wei S."/>
            <person name="Zheng Y."/>
            <person name="Lin W."/>
            <person name="Duan Y."/>
            <person name="Cao H."/>
            <person name="Xiong S."/>
            <person name="Wang X."/>
            <person name="Wei L."/>
            <person name="Li C."/>
            <person name="Ma Q."/>
            <person name="Ju M."/>
            <person name="Zhao R."/>
            <person name="Li G."/>
            <person name="Mu C."/>
            <person name="Tian Q."/>
            <person name="Mei H."/>
            <person name="Zhang T."/>
            <person name="Gao T."/>
            <person name="Zhang H."/>
        </authorList>
    </citation>
    <scope>NUCLEOTIDE SEQUENCE</scope>
    <source>
        <strain evidence="11">KEN1</strain>
    </source>
</reference>
<dbReference type="EMBL" id="JACGWN010000015">
    <property type="protein sequence ID" value="KAL0401198.1"/>
    <property type="molecule type" value="Genomic_DNA"/>
</dbReference>
<dbReference type="GO" id="GO:0030245">
    <property type="term" value="P:cellulose catabolic process"/>
    <property type="evidence" value="ECO:0007669"/>
    <property type="project" value="UniProtKB-KW"/>
</dbReference>
<protein>
    <recommendedName>
        <fullName evidence="9">Endoglucanase</fullName>
        <ecNumber evidence="9">3.2.1.4</ecNumber>
    </recommendedName>
</protein>
<gene>
    <name evidence="11" type="ORF">Slati_4149700</name>
</gene>
<evidence type="ECO:0000256" key="6">
    <source>
        <dbReference type="ARBA" id="ARBA00023295"/>
    </source>
</evidence>
<comment type="similarity">
    <text evidence="2 8 9">Belongs to the glycosyl hydrolase 9 (cellulase E) family.</text>
</comment>
<dbReference type="EC" id="3.2.1.4" evidence="9"/>
<accession>A0AAW2T9B4</accession>
<proteinExistence type="inferred from homology"/>
<evidence type="ECO:0000256" key="3">
    <source>
        <dbReference type="ARBA" id="ARBA00022801"/>
    </source>
</evidence>
<evidence type="ECO:0000256" key="2">
    <source>
        <dbReference type="ARBA" id="ARBA00007072"/>
    </source>
</evidence>
<keyword evidence="5 8" id="KW-0119">Carbohydrate metabolism</keyword>
<comment type="caution">
    <text evidence="11">The sequence shown here is derived from an EMBL/GenBank/DDBJ whole genome shotgun (WGS) entry which is preliminary data.</text>
</comment>
<evidence type="ECO:0000256" key="8">
    <source>
        <dbReference type="PROSITE-ProRule" id="PRU10060"/>
    </source>
</evidence>
<dbReference type="InterPro" id="IPR033126">
    <property type="entry name" value="Glyco_hydro_9_Asp/Glu_AS"/>
</dbReference>
<keyword evidence="4 9" id="KW-0136">Cellulose degradation</keyword>
<dbReference type="InterPro" id="IPR012341">
    <property type="entry name" value="6hp_glycosidase-like_sf"/>
</dbReference>
<evidence type="ECO:0000256" key="4">
    <source>
        <dbReference type="ARBA" id="ARBA00023001"/>
    </source>
</evidence>
<evidence type="ECO:0000256" key="5">
    <source>
        <dbReference type="ARBA" id="ARBA00023277"/>
    </source>
</evidence>
<sequence>MGTDYLIKAHPEANVLYGQVGDGKSDHACWQRPEDIQNPRTVHKIDQQHPGSDLAAETAAAFAAAAVAFSQSDSSYSSILLNHAKQAPLSLSSPVGFRNNYDFQVLALIVSNFLQLFDFATKYPGLYQNSIPDAAEFYKSSGYEDELLWAAAWLARATNDNSYVEFLTKNGILEQKYSGDGSLSQFKTSAEQFICNCIQKGNSNTGRTGAGLLWFGDWNNLQYVTSASFIIAAYADVLTATSSTLQCAQVVGVPNQADEYSDTRDNYQQAEVATANNAPFVGVLARLAS</sequence>
<keyword evidence="6 8" id="KW-0326">Glycosidase</keyword>
<keyword evidence="3 8" id="KW-0378">Hydrolase</keyword>
<dbReference type="GO" id="GO:0008810">
    <property type="term" value="F:cellulase activity"/>
    <property type="evidence" value="ECO:0007669"/>
    <property type="project" value="UniProtKB-EC"/>
</dbReference>
<evidence type="ECO:0000256" key="1">
    <source>
        <dbReference type="ARBA" id="ARBA00000966"/>
    </source>
</evidence>
<feature type="domain" description="Glycoside hydrolase family 9" evidence="10">
    <location>
        <begin position="2"/>
        <end position="87"/>
    </location>
</feature>
<name>A0AAW2T9B4_9LAMI</name>
<organism evidence="11">
    <name type="scientific">Sesamum latifolium</name>
    <dbReference type="NCBI Taxonomy" id="2727402"/>
    <lineage>
        <taxon>Eukaryota</taxon>
        <taxon>Viridiplantae</taxon>
        <taxon>Streptophyta</taxon>
        <taxon>Embryophyta</taxon>
        <taxon>Tracheophyta</taxon>
        <taxon>Spermatophyta</taxon>
        <taxon>Magnoliopsida</taxon>
        <taxon>eudicotyledons</taxon>
        <taxon>Gunneridae</taxon>
        <taxon>Pentapetalae</taxon>
        <taxon>asterids</taxon>
        <taxon>lamiids</taxon>
        <taxon>Lamiales</taxon>
        <taxon>Pedaliaceae</taxon>
        <taxon>Sesamum</taxon>
    </lineage>
</organism>